<dbReference type="Gene3D" id="1.10.10.10">
    <property type="entry name" value="Winged helix-like DNA-binding domain superfamily/Winged helix DNA-binding domain"/>
    <property type="match status" value="1"/>
</dbReference>
<dbReference type="EMBL" id="JADBEE010000002">
    <property type="protein sequence ID" value="MBE1515831.1"/>
    <property type="molecule type" value="Genomic_DNA"/>
</dbReference>
<sequence length="282" mass="30731">MDQDQHQDSGQPTAAVATRNEFVRSLSTGLKVLESFSAAEPKLTLSEVARRSGVSRATARRMLLTLVHEGYAYTDGRVFELTPKVLGLGQGYWSGRGWHELLQPSLGELSEQLAESCSAALLVGDEVMYVCRVHTRRIMRIDLALGTKLPAFVTSMGRVLLAELDDEALRHRLQAMPRTAFTRRTVTDPEQLQGIIAGVRADGYAVVDEELEEGLRSVAVPVRDARGSIVLSLNTSISAGRESAAESVERTLPHLLRCAATVEDLIRSLGDDVGRLTVPPSL</sequence>
<protein>
    <submittedName>
        <fullName evidence="6">IclR family pca regulon transcriptional regulator</fullName>
    </submittedName>
</protein>
<evidence type="ECO:0000313" key="7">
    <source>
        <dbReference type="Proteomes" id="UP000636579"/>
    </source>
</evidence>
<dbReference type="Gene3D" id="3.30.450.40">
    <property type="match status" value="1"/>
</dbReference>
<dbReference type="PROSITE" id="PS00356">
    <property type="entry name" value="HTH_LACI_1"/>
    <property type="match status" value="1"/>
</dbReference>
<dbReference type="PROSITE" id="PS51077">
    <property type="entry name" value="HTH_ICLR"/>
    <property type="match status" value="1"/>
</dbReference>
<accession>A0ABR9JBB6</accession>
<dbReference type="NCBIfam" id="TIGR02431">
    <property type="entry name" value="pcaR_pcaU"/>
    <property type="match status" value="1"/>
</dbReference>
<dbReference type="InterPro" id="IPR050707">
    <property type="entry name" value="HTH_MetabolicPath_Reg"/>
</dbReference>
<dbReference type="Pfam" id="PF09339">
    <property type="entry name" value="HTH_IclR"/>
    <property type="match status" value="1"/>
</dbReference>
<dbReference type="PROSITE" id="PS51078">
    <property type="entry name" value="ICLR_ED"/>
    <property type="match status" value="1"/>
</dbReference>
<organism evidence="6 7">
    <name type="scientific">Nesterenkonia halotolerans</name>
    <dbReference type="NCBI Taxonomy" id="225325"/>
    <lineage>
        <taxon>Bacteria</taxon>
        <taxon>Bacillati</taxon>
        <taxon>Actinomycetota</taxon>
        <taxon>Actinomycetes</taxon>
        <taxon>Micrococcales</taxon>
        <taxon>Micrococcaceae</taxon>
        <taxon>Nesterenkonia</taxon>
    </lineage>
</organism>
<evidence type="ECO:0000256" key="1">
    <source>
        <dbReference type="ARBA" id="ARBA00023015"/>
    </source>
</evidence>
<gene>
    <name evidence="6" type="ORF">H4W26_002623</name>
</gene>
<name>A0ABR9JBB6_9MICC</name>
<keyword evidence="2" id="KW-0238">DNA-binding</keyword>
<dbReference type="InterPro" id="IPR012794">
    <property type="entry name" value="PcaR_PcaU"/>
</dbReference>
<dbReference type="SMART" id="SM00346">
    <property type="entry name" value="HTH_ICLR"/>
    <property type="match status" value="1"/>
</dbReference>
<dbReference type="PANTHER" id="PTHR30136">
    <property type="entry name" value="HELIX-TURN-HELIX TRANSCRIPTIONAL REGULATOR, ICLR FAMILY"/>
    <property type="match status" value="1"/>
</dbReference>
<dbReference type="SUPFAM" id="SSF55781">
    <property type="entry name" value="GAF domain-like"/>
    <property type="match status" value="1"/>
</dbReference>
<evidence type="ECO:0000259" key="4">
    <source>
        <dbReference type="PROSITE" id="PS51077"/>
    </source>
</evidence>
<dbReference type="PANTHER" id="PTHR30136:SF34">
    <property type="entry name" value="TRANSCRIPTIONAL REGULATOR"/>
    <property type="match status" value="1"/>
</dbReference>
<feature type="domain" description="HTH iclR-type" evidence="4">
    <location>
        <begin position="23"/>
        <end position="83"/>
    </location>
</feature>
<keyword evidence="1" id="KW-0805">Transcription regulation</keyword>
<dbReference type="SUPFAM" id="SSF46785">
    <property type="entry name" value="Winged helix' DNA-binding domain"/>
    <property type="match status" value="1"/>
</dbReference>
<feature type="domain" description="IclR-ED" evidence="5">
    <location>
        <begin position="84"/>
        <end position="268"/>
    </location>
</feature>
<comment type="caution">
    <text evidence="6">The sequence shown here is derived from an EMBL/GenBank/DDBJ whole genome shotgun (WGS) entry which is preliminary data.</text>
</comment>
<keyword evidence="3" id="KW-0804">Transcription</keyword>
<evidence type="ECO:0000259" key="5">
    <source>
        <dbReference type="PROSITE" id="PS51078"/>
    </source>
</evidence>
<evidence type="ECO:0000256" key="2">
    <source>
        <dbReference type="ARBA" id="ARBA00023125"/>
    </source>
</evidence>
<dbReference type="InterPro" id="IPR036388">
    <property type="entry name" value="WH-like_DNA-bd_sf"/>
</dbReference>
<reference evidence="6 7" key="1">
    <citation type="submission" date="2020-10" db="EMBL/GenBank/DDBJ databases">
        <title>Sequencing the genomes of 1000 actinobacteria strains.</title>
        <authorList>
            <person name="Klenk H.-P."/>
        </authorList>
    </citation>
    <scope>NUCLEOTIDE SEQUENCE [LARGE SCALE GENOMIC DNA]</scope>
    <source>
        <strain evidence="6 7">DSM 15474</strain>
    </source>
</reference>
<dbReference type="Pfam" id="PF01614">
    <property type="entry name" value="IclR_C"/>
    <property type="match status" value="1"/>
</dbReference>
<dbReference type="RefSeq" id="WP_192592614.1">
    <property type="nucleotide sequence ID" value="NZ_JADBEE010000002.1"/>
</dbReference>
<dbReference type="InterPro" id="IPR029016">
    <property type="entry name" value="GAF-like_dom_sf"/>
</dbReference>
<proteinExistence type="predicted"/>
<evidence type="ECO:0000313" key="6">
    <source>
        <dbReference type="EMBL" id="MBE1515831.1"/>
    </source>
</evidence>
<evidence type="ECO:0000256" key="3">
    <source>
        <dbReference type="ARBA" id="ARBA00023163"/>
    </source>
</evidence>
<keyword evidence="7" id="KW-1185">Reference proteome</keyword>
<dbReference type="InterPro" id="IPR014757">
    <property type="entry name" value="Tscrpt_reg_IclR_C"/>
</dbReference>
<dbReference type="InterPro" id="IPR005471">
    <property type="entry name" value="Tscrpt_reg_IclR_N"/>
</dbReference>
<dbReference type="Proteomes" id="UP000636579">
    <property type="component" value="Unassembled WGS sequence"/>
</dbReference>
<dbReference type="InterPro" id="IPR036390">
    <property type="entry name" value="WH_DNA-bd_sf"/>
</dbReference>